<accession>A0AAE3N5L3</accession>
<feature type="transmembrane region" description="Helical" evidence="10">
    <location>
        <begin position="61"/>
        <end position="84"/>
    </location>
</feature>
<evidence type="ECO:0000256" key="4">
    <source>
        <dbReference type="ARBA" id="ARBA00022737"/>
    </source>
</evidence>
<dbReference type="InterPro" id="IPR002550">
    <property type="entry name" value="CNNM"/>
</dbReference>
<dbReference type="RefSeq" id="WP_271426543.1">
    <property type="nucleotide sequence ID" value="NZ_JAQIPB010000001.1"/>
</dbReference>
<evidence type="ECO:0000259" key="11">
    <source>
        <dbReference type="PROSITE" id="PS51371"/>
    </source>
</evidence>
<comment type="subcellular location">
    <subcellularLocation>
        <location evidence="1">Cell membrane</location>
        <topology evidence="1">Multi-pass membrane protein</topology>
    </subcellularLocation>
</comment>
<feature type="domain" description="CBS" evidence="11">
    <location>
        <begin position="283"/>
        <end position="339"/>
    </location>
</feature>
<evidence type="ECO:0000256" key="3">
    <source>
        <dbReference type="ARBA" id="ARBA00022692"/>
    </source>
</evidence>
<keyword evidence="4" id="KW-0677">Repeat</keyword>
<evidence type="ECO:0000256" key="9">
    <source>
        <dbReference type="PROSITE-ProRule" id="PRU01193"/>
    </source>
</evidence>
<evidence type="ECO:0000313" key="13">
    <source>
        <dbReference type="EMBL" id="MDA7415283.1"/>
    </source>
</evidence>
<evidence type="ECO:0000256" key="5">
    <source>
        <dbReference type="ARBA" id="ARBA00022989"/>
    </source>
</evidence>
<evidence type="ECO:0000256" key="7">
    <source>
        <dbReference type="ARBA" id="ARBA00023136"/>
    </source>
</evidence>
<dbReference type="Pfam" id="PF01595">
    <property type="entry name" value="CNNM"/>
    <property type="match status" value="1"/>
</dbReference>
<dbReference type="InterPro" id="IPR016169">
    <property type="entry name" value="FAD-bd_PCMH_sub2"/>
</dbReference>
<evidence type="ECO:0000256" key="1">
    <source>
        <dbReference type="ARBA" id="ARBA00004651"/>
    </source>
</evidence>
<evidence type="ECO:0000259" key="12">
    <source>
        <dbReference type="PROSITE" id="PS51846"/>
    </source>
</evidence>
<proteinExistence type="predicted"/>
<organism evidence="13 14">
    <name type="scientific">Xenophilus arseniciresistens</name>
    <dbReference type="NCBI Taxonomy" id="1283306"/>
    <lineage>
        <taxon>Bacteria</taxon>
        <taxon>Pseudomonadati</taxon>
        <taxon>Pseudomonadota</taxon>
        <taxon>Betaproteobacteria</taxon>
        <taxon>Burkholderiales</taxon>
        <taxon>Comamonadaceae</taxon>
        <taxon>Xenophilus</taxon>
    </lineage>
</organism>
<dbReference type="Pfam" id="PF03471">
    <property type="entry name" value="CorC_HlyC"/>
    <property type="match status" value="1"/>
</dbReference>
<dbReference type="GO" id="GO:0005886">
    <property type="term" value="C:plasma membrane"/>
    <property type="evidence" value="ECO:0007669"/>
    <property type="project" value="UniProtKB-SubCell"/>
</dbReference>
<dbReference type="InterPro" id="IPR000644">
    <property type="entry name" value="CBS_dom"/>
</dbReference>
<evidence type="ECO:0000256" key="6">
    <source>
        <dbReference type="ARBA" id="ARBA00023122"/>
    </source>
</evidence>
<dbReference type="CDD" id="cd04590">
    <property type="entry name" value="CBS_pair_CorC_HlyC_assoc"/>
    <property type="match status" value="1"/>
</dbReference>
<evidence type="ECO:0000256" key="10">
    <source>
        <dbReference type="SAM" id="Phobius"/>
    </source>
</evidence>
<comment type="caution">
    <text evidence="13">The sequence shown here is derived from an EMBL/GenBank/DDBJ whole genome shotgun (WGS) entry which is preliminary data.</text>
</comment>
<name>A0AAE3N5L3_9BURK</name>
<dbReference type="Gene3D" id="3.30.465.10">
    <property type="match status" value="1"/>
</dbReference>
<reference evidence="13" key="1">
    <citation type="submission" date="2023-01" db="EMBL/GenBank/DDBJ databases">
        <title>Xenophilus mangrovi sp. nov., isolated from soil of Mangrove nature reserve.</title>
        <authorList>
            <person name="Xu S."/>
            <person name="Liu Z."/>
            <person name="Xu Y."/>
        </authorList>
    </citation>
    <scope>NUCLEOTIDE SEQUENCE</scope>
    <source>
        <strain evidence="13">YW8</strain>
    </source>
</reference>
<evidence type="ECO:0000256" key="2">
    <source>
        <dbReference type="ARBA" id="ARBA00022475"/>
    </source>
</evidence>
<evidence type="ECO:0000256" key="8">
    <source>
        <dbReference type="PROSITE-ProRule" id="PRU00703"/>
    </source>
</evidence>
<keyword evidence="3 9" id="KW-0812">Transmembrane</keyword>
<dbReference type="Proteomes" id="UP001212602">
    <property type="component" value="Unassembled WGS sequence"/>
</dbReference>
<dbReference type="InterPro" id="IPR046342">
    <property type="entry name" value="CBS_dom_sf"/>
</dbReference>
<keyword evidence="14" id="KW-1185">Reference proteome</keyword>
<protein>
    <submittedName>
        <fullName evidence="13">Hemolysin family protein</fullName>
    </submittedName>
</protein>
<dbReference type="Gene3D" id="3.10.580.10">
    <property type="entry name" value="CBS-domain"/>
    <property type="match status" value="1"/>
</dbReference>
<dbReference type="InterPro" id="IPR036318">
    <property type="entry name" value="FAD-bd_PCMH-like_sf"/>
</dbReference>
<dbReference type="SUPFAM" id="SSF54631">
    <property type="entry name" value="CBS-domain pair"/>
    <property type="match status" value="1"/>
</dbReference>
<dbReference type="PANTHER" id="PTHR43099:SF5">
    <property type="entry name" value="HLYC_CORC FAMILY TRANSPORTER"/>
    <property type="match status" value="1"/>
</dbReference>
<dbReference type="SUPFAM" id="SSF56176">
    <property type="entry name" value="FAD-binding/transporter-associated domain-like"/>
    <property type="match status" value="1"/>
</dbReference>
<dbReference type="EMBL" id="JAQIPB010000001">
    <property type="protein sequence ID" value="MDA7415283.1"/>
    <property type="molecule type" value="Genomic_DNA"/>
</dbReference>
<keyword evidence="6 8" id="KW-0129">CBS domain</keyword>
<dbReference type="InterPro" id="IPR044751">
    <property type="entry name" value="Ion_transp-like_CBS"/>
</dbReference>
<keyword evidence="2" id="KW-1003">Cell membrane</keyword>
<dbReference type="PANTHER" id="PTHR43099">
    <property type="entry name" value="UPF0053 PROTEIN YRKA"/>
    <property type="match status" value="1"/>
</dbReference>
<dbReference type="InterPro" id="IPR005170">
    <property type="entry name" value="Transptr-assoc_dom"/>
</dbReference>
<sequence>MDVLLLALLTTCNAIFAMSEMALATSRRARLAALAEAGDAGAAAALKLMEEPTQFLSTVQIGITSIGMLSGIVGEAAFAGPLALRMEGMGMGAGVASVVSTAVVVTGITFFSILFGELVPKRIGQLYPEPVSRWISRPMRGLAKGAKPFVLLLSGATAGVLRLLRIDATGARAVTEEEISASLEEGVDAGVIEQHEHQMVRNVFHLDDRRLSSLMIPRSDIEWMDAGLDVGQALAQVAEAAKLNLVHSWYPVCRGSLDDVVGVVSVAQLLQLDRGHADTLGDVAQAASFVPETLSGMELLEQFRTRAGRMVFVVDEYGVVQGLMTPRDLLEAITGELQPGVPADAWARPHEDGSWDLDGLMPVSELRARLAIRELPDEDRGLYNTVAGLLMAVSGQLPGVGQRVECAGWQFEVLALEGRRIDRVRARPEPAAKPESFDPSL</sequence>
<feature type="domain" description="CNNM transmembrane" evidence="12">
    <location>
        <begin position="1"/>
        <end position="196"/>
    </location>
</feature>
<dbReference type="SMART" id="SM01091">
    <property type="entry name" value="CorC_HlyC"/>
    <property type="match status" value="1"/>
</dbReference>
<keyword evidence="5 9" id="KW-1133">Transmembrane helix</keyword>
<dbReference type="PROSITE" id="PS51371">
    <property type="entry name" value="CBS"/>
    <property type="match status" value="1"/>
</dbReference>
<gene>
    <name evidence="13" type="ORF">PGB34_02800</name>
</gene>
<keyword evidence="7 9" id="KW-0472">Membrane</keyword>
<dbReference type="GO" id="GO:0050660">
    <property type="term" value="F:flavin adenine dinucleotide binding"/>
    <property type="evidence" value="ECO:0007669"/>
    <property type="project" value="InterPro"/>
</dbReference>
<dbReference type="AlphaFoldDB" id="A0AAE3N5L3"/>
<evidence type="ECO:0000313" key="14">
    <source>
        <dbReference type="Proteomes" id="UP001212602"/>
    </source>
</evidence>
<dbReference type="Pfam" id="PF00571">
    <property type="entry name" value="CBS"/>
    <property type="match status" value="1"/>
</dbReference>
<feature type="transmembrane region" description="Helical" evidence="10">
    <location>
        <begin position="91"/>
        <end position="115"/>
    </location>
</feature>
<dbReference type="InterPro" id="IPR051676">
    <property type="entry name" value="UPF0053_domain"/>
</dbReference>
<dbReference type="PROSITE" id="PS51846">
    <property type="entry name" value="CNNM"/>
    <property type="match status" value="1"/>
</dbReference>